<protein>
    <submittedName>
        <fullName evidence="2">Uncharacterized protein</fullName>
    </submittedName>
</protein>
<feature type="compositionally biased region" description="Acidic residues" evidence="1">
    <location>
        <begin position="1"/>
        <end position="10"/>
    </location>
</feature>
<sequence>MVDGEADDDGRDISPRTTRARPLTASEQLEELLGYSWPFSGRPPRHDLSEWTVTDNWPDPVPVTQTEIEMFERWFGDLFDELFGPDA</sequence>
<gene>
    <name evidence="2" type="ORF">C9E81_21005</name>
</gene>
<feature type="region of interest" description="Disordered" evidence="1">
    <location>
        <begin position="1"/>
        <end position="22"/>
    </location>
</feature>
<keyword evidence="3" id="KW-1185">Reference proteome</keyword>
<name>A0A3M0M0N0_9RHOB</name>
<evidence type="ECO:0000256" key="1">
    <source>
        <dbReference type="SAM" id="MobiDB-lite"/>
    </source>
</evidence>
<dbReference type="OrthoDB" id="7193207at2"/>
<organism evidence="2 3">
    <name type="scientific">Paracoccus alkanivorans</name>
    <dbReference type="NCBI Taxonomy" id="2116655"/>
    <lineage>
        <taxon>Bacteria</taxon>
        <taxon>Pseudomonadati</taxon>
        <taxon>Pseudomonadota</taxon>
        <taxon>Alphaproteobacteria</taxon>
        <taxon>Rhodobacterales</taxon>
        <taxon>Paracoccaceae</taxon>
        <taxon>Paracoccus</taxon>
    </lineage>
</organism>
<accession>A0A3M0M0N0</accession>
<dbReference type="EMBL" id="QOKZ01000014">
    <property type="protein sequence ID" value="RMC30975.1"/>
    <property type="molecule type" value="Genomic_DNA"/>
</dbReference>
<evidence type="ECO:0000313" key="3">
    <source>
        <dbReference type="Proteomes" id="UP000273516"/>
    </source>
</evidence>
<dbReference type="Proteomes" id="UP000273516">
    <property type="component" value="Unassembled WGS sequence"/>
</dbReference>
<evidence type="ECO:0000313" key="2">
    <source>
        <dbReference type="EMBL" id="RMC30975.1"/>
    </source>
</evidence>
<dbReference type="AlphaFoldDB" id="A0A3M0M0N0"/>
<comment type="caution">
    <text evidence="2">The sequence shown here is derived from an EMBL/GenBank/DDBJ whole genome shotgun (WGS) entry which is preliminary data.</text>
</comment>
<proteinExistence type="predicted"/>
<dbReference type="RefSeq" id="WP_122114321.1">
    <property type="nucleotide sequence ID" value="NZ_QOKZ01000014.1"/>
</dbReference>
<reference evidence="2 3" key="1">
    <citation type="submission" date="2018-07" db="EMBL/GenBank/DDBJ databases">
        <authorList>
            <person name="Zhang Y."/>
            <person name="Wang L."/>
            <person name="Ma S."/>
        </authorList>
    </citation>
    <scope>NUCLEOTIDE SEQUENCE [LARGE SCALE GENOMIC DNA]</scope>
    <source>
        <strain evidence="2 3">4-2</strain>
    </source>
</reference>